<dbReference type="RefSeq" id="WP_247976239.1">
    <property type="nucleotide sequence ID" value="NZ_CP095848.1"/>
</dbReference>
<gene>
    <name evidence="3" type="ORF">MWH26_04645</name>
</gene>
<evidence type="ECO:0000256" key="2">
    <source>
        <dbReference type="ARBA" id="ARBA00022729"/>
    </source>
</evidence>
<dbReference type="Gene3D" id="3.30.910.20">
    <property type="entry name" value="Skp domain"/>
    <property type="match status" value="1"/>
</dbReference>
<reference evidence="3 4" key="1">
    <citation type="submission" date="2022-04" db="EMBL/GenBank/DDBJ databases">
        <title>Hymenobacter sp. isolated from the air.</title>
        <authorList>
            <person name="Won M."/>
            <person name="Lee C.-M."/>
            <person name="Woen H.-Y."/>
            <person name="Kwon S.-W."/>
        </authorList>
    </citation>
    <scope>NUCLEOTIDE SEQUENCE [LARGE SCALE GENOMIC DNA]</scope>
    <source>
        <strain evidence="4">5516 S-25</strain>
    </source>
</reference>
<accession>A0ABY4JBJ7</accession>
<keyword evidence="4" id="KW-1185">Reference proteome</keyword>
<dbReference type="Proteomes" id="UP000829647">
    <property type="component" value="Chromosome"/>
</dbReference>
<dbReference type="EMBL" id="CP095848">
    <property type="protein sequence ID" value="UPL50199.1"/>
    <property type="molecule type" value="Genomic_DNA"/>
</dbReference>
<protein>
    <submittedName>
        <fullName evidence="3">OmpH family outer membrane protein</fullName>
    </submittedName>
</protein>
<name>A0ABY4JBJ7_9BACT</name>
<evidence type="ECO:0000313" key="3">
    <source>
        <dbReference type="EMBL" id="UPL50199.1"/>
    </source>
</evidence>
<dbReference type="InterPro" id="IPR024930">
    <property type="entry name" value="Skp_dom_sf"/>
</dbReference>
<dbReference type="PANTHER" id="PTHR35089">
    <property type="entry name" value="CHAPERONE PROTEIN SKP"/>
    <property type="match status" value="1"/>
</dbReference>
<dbReference type="PANTHER" id="PTHR35089:SF1">
    <property type="entry name" value="CHAPERONE PROTEIN SKP"/>
    <property type="match status" value="1"/>
</dbReference>
<evidence type="ECO:0000256" key="1">
    <source>
        <dbReference type="ARBA" id="ARBA00009091"/>
    </source>
</evidence>
<evidence type="ECO:0000313" key="4">
    <source>
        <dbReference type="Proteomes" id="UP000829647"/>
    </source>
</evidence>
<dbReference type="Pfam" id="PF03938">
    <property type="entry name" value="OmpH"/>
    <property type="match status" value="1"/>
</dbReference>
<proteinExistence type="inferred from homology"/>
<dbReference type="SMART" id="SM00935">
    <property type="entry name" value="OmpH"/>
    <property type="match status" value="1"/>
</dbReference>
<comment type="similarity">
    <text evidence="1">Belongs to the Skp family.</text>
</comment>
<keyword evidence="2" id="KW-0732">Signal</keyword>
<sequence>MCLSTVVGYTIWAHQAKRIAYVDSAKLLNSYVAMAEARKSYATKAQVWQARIDTLGKEVQQAVKNYEHMGKFASAGDRALAGRIVSNKQNSLANYQRIVQETAKQEEEKSTQLVLNQVNAFLKRYGEEEGYDLILIASPTGSIAYAKQGLDLTDDIVKKLNSEYRKQSN</sequence>
<dbReference type="InterPro" id="IPR005632">
    <property type="entry name" value="Chaperone_Skp"/>
</dbReference>
<dbReference type="SUPFAM" id="SSF111384">
    <property type="entry name" value="OmpH-like"/>
    <property type="match status" value="1"/>
</dbReference>
<organism evidence="3 4">
    <name type="scientific">Hymenobacter sublimis</name>
    <dbReference type="NCBI Taxonomy" id="2933777"/>
    <lineage>
        <taxon>Bacteria</taxon>
        <taxon>Pseudomonadati</taxon>
        <taxon>Bacteroidota</taxon>
        <taxon>Cytophagia</taxon>
        <taxon>Cytophagales</taxon>
        <taxon>Hymenobacteraceae</taxon>
        <taxon>Hymenobacter</taxon>
    </lineage>
</organism>